<evidence type="ECO:0000313" key="12">
    <source>
        <dbReference type="Proteomes" id="UP000636010"/>
    </source>
</evidence>
<reference evidence="12" key="1">
    <citation type="journal article" date="2019" name="Int. J. Syst. Evol. Microbiol.">
        <title>The Global Catalogue of Microorganisms (GCM) 10K type strain sequencing project: providing services to taxonomists for standard genome sequencing and annotation.</title>
        <authorList>
            <consortium name="The Broad Institute Genomics Platform"/>
            <consortium name="The Broad Institute Genome Sequencing Center for Infectious Disease"/>
            <person name="Wu L."/>
            <person name="Ma J."/>
        </authorList>
    </citation>
    <scope>NUCLEOTIDE SEQUENCE [LARGE SCALE GENOMIC DNA]</scope>
    <source>
        <strain evidence="12">CGMCC 1.10832</strain>
    </source>
</reference>
<keyword evidence="5" id="KW-0441">Lipid A biosynthesis</keyword>
<comment type="caution">
    <text evidence="11">The sequence shown here is derived from an EMBL/GenBank/DDBJ whole genome shotgun (WGS) entry which is preliminary data.</text>
</comment>
<organism evidence="11 12">
    <name type="scientific">Marivirga lumbricoides</name>
    <dbReference type="NCBI Taxonomy" id="1046115"/>
    <lineage>
        <taxon>Bacteria</taxon>
        <taxon>Pseudomonadati</taxon>
        <taxon>Bacteroidota</taxon>
        <taxon>Cytophagia</taxon>
        <taxon>Cytophagales</taxon>
        <taxon>Marivirgaceae</taxon>
        <taxon>Marivirga</taxon>
    </lineage>
</organism>
<gene>
    <name evidence="11" type="primary">lpxB</name>
    <name evidence="11" type="ORF">GCM10011506_38760</name>
</gene>
<protein>
    <recommendedName>
        <fullName evidence="3 10">Lipid-A-disaccharide synthase</fullName>
        <ecNumber evidence="2 10">2.4.1.182</ecNumber>
    </recommendedName>
</protein>
<comment type="function">
    <text evidence="1">Condensation of UDP-2,3-diacylglucosamine and 2,3-diacylglucosamine-1-phosphate to form lipid A disaccharide, a precursor of lipid A, a phosphorylated glycolipid that anchors the lipopolysaccharide to the outer membrane of the cell.</text>
</comment>
<keyword evidence="12" id="KW-1185">Reference proteome</keyword>
<dbReference type="PANTHER" id="PTHR30372:SF4">
    <property type="entry name" value="LIPID-A-DISACCHARIDE SYNTHASE, MITOCHONDRIAL-RELATED"/>
    <property type="match status" value="1"/>
</dbReference>
<name>A0ABQ1N1Y7_9BACT</name>
<keyword evidence="7" id="KW-0808">Transferase</keyword>
<dbReference type="InterPro" id="IPR003835">
    <property type="entry name" value="Glyco_trans_19"/>
</dbReference>
<dbReference type="EC" id="2.4.1.182" evidence="2 10"/>
<evidence type="ECO:0000256" key="4">
    <source>
        <dbReference type="ARBA" id="ARBA00022516"/>
    </source>
</evidence>
<evidence type="ECO:0000256" key="6">
    <source>
        <dbReference type="ARBA" id="ARBA00022676"/>
    </source>
</evidence>
<dbReference type="SUPFAM" id="SSF53756">
    <property type="entry name" value="UDP-Glycosyltransferase/glycogen phosphorylase"/>
    <property type="match status" value="1"/>
</dbReference>
<evidence type="ECO:0000256" key="5">
    <source>
        <dbReference type="ARBA" id="ARBA00022556"/>
    </source>
</evidence>
<dbReference type="PANTHER" id="PTHR30372">
    <property type="entry name" value="LIPID-A-DISACCHARIDE SYNTHASE"/>
    <property type="match status" value="1"/>
</dbReference>
<dbReference type="RefSeq" id="WP_188466753.1">
    <property type="nucleotide sequence ID" value="NZ_BAABHU010000014.1"/>
</dbReference>
<keyword evidence="8" id="KW-0443">Lipid metabolism</keyword>
<comment type="catalytic activity">
    <reaction evidence="9">
        <text>a lipid X + a UDP-2-N,3-O-bis[(3R)-3-hydroxyacyl]-alpha-D-glucosamine = a lipid A disaccharide + UDP + H(+)</text>
        <dbReference type="Rhea" id="RHEA:67828"/>
        <dbReference type="ChEBI" id="CHEBI:15378"/>
        <dbReference type="ChEBI" id="CHEBI:58223"/>
        <dbReference type="ChEBI" id="CHEBI:137748"/>
        <dbReference type="ChEBI" id="CHEBI:176338"/>
        <dbReference type="ChEBI" id="CHEBI:176343"/>
        <dbReference type="EC" id="2.4.1.182"/>
    </reaction>
</comment>
<evidence type="ECO:0000256" key="2">
    <source>
        <dbReference type="ARBA" id="ARBA00012687"/>
    </source>
</evidence>
<evidence type="ECO:0000256" key="3">
    <source>
        <dbReference type="ARBA" id="ARBA00020902"/>
    </source>
</evidence>
<sequence length="369" mass="42123">MKYYIIAGERSGDLHGGNLIKALKVADPDAVIRCWGGEAMQNAGGDLVVHYKEMAFMGFWEVFTNLNTIQNRIKFCKRDILEFQPDAVILIDYAGFNMRIAKFAKQNDIPTHYYISPKIWAWNQKRAYKIKRSVDYMYVILPFEKDFYQKFDYEVDYVGNPLLDAIRAFEPDEDFAGKKLEKPVIGILPGSRKQEVLHMLAKLQEIVPFFPEYHFIIAGVSNLETSLYQSVSRLENVSLVFDQAYDVLSCATAALVTSGTATLETALFEVPQVVVYKTSGVSYAIAKRLIKVDYISLVNLILNKEAVKELIQQDFTIDNLRKELAQLLPGQAQREQVLKDYRELKEIMGNMDTSKTSAELIVGRLRSHQ</sequence>
<dbReference type="Proteomes" id="UP000636010">
    <property type="component" value="Unassembled WGS sequence"/>
</dbReference>
<evidence type="ECO:0000256" key="1">
    <source>
        <dbReference type="ARBA" id="ARBA00002056"/>
    </source>
</evidence>
<evidence type="ECO:0000256" key="7">
    <source>
        <dbReference type="ARBA" id="ARBA00022679"/>
    </source>
</evidence>
<dbReference type="NCBIfam" id="TIGR00215">
    <property type="entry name" value="lpxB"/>
    <property type="match status" value="1"/>
</dbReference>
<dbReference type="EMBL" id="BMEC01000014">
    <property type="protein sequence ID" value="GGC49395.1"/>
    <property type="molecule type" value="Genomic_DNA"/>
</dbReference>
<keyword evidence="6" id="KW-0328">Glycosyltransferase</keyword>
<proteinExistence type="predicted"/>
<evidence type="ECO:0000256" key="10">
    <source>
        <dbReference type="NCBIfam" id="TIGR00215"/>
    </source>
</evidence>
<evidence type="ECO:0000256" key="8">
    <source>
        <dbReference type="ARBA" id="ARBA00023098"/>
    </source>
</evidence>
<evidence type="ECO:0000313" key="11">
    <source>
        <dbReference type="EMBL" id="GGC49395.1"/>
    </source>
</evidence>
<evidence type="ECO:0000256" key="9">
    <source>
        <dbReference type="ARBA" id="ARBA00048975"/>
    </source>
</evidence>
<dbReference type="Pfam" id="PF02684">
    <property type="entry name" value="LpxB"/>
    <property type="match status" value="1"/>
</dbReference>
<keyword evidence="4" id="KW-0444">Lipid biosynthesis</keyword>
<accession>A0ABQ1N1Y7</accession>